<keyword evidence="2" id="KW-1185">Reference proteome</keyword>
<evidence type="ECO:0000313" key="1">
    <source>
        <dbReference type="EMBL" id="KAF2878503.1"/>
    </source>
</evidence>
<evidence type="ECO:0000313" key="2">
    <source>
        <dbReference type="Proteomes" id="UP000481861"/>
    </source>
</evidence>
<organism evidence="1 2">
    <name type="scientific">Massariosphaeria phaeospora</name>
    <dbReference type="NCBI Taxonomy" id="100035"/>
    <lineage>
        <taxon>Eukaryota</taxon>
        <taxon>Fungi</taxon>
        <taxon>Dikarya</taxon>
        <taxon>Ascomycota</taxon>
        <taxon>Pezizomycotina</taxon>
        <taxon>Dothideomycetes</taxon>
        <taxon>Pleosporomycetidae</taxon>
        <taxon>Pleosporales</taxon>
        <taxon>Pleosporales incertae sedis</taxon>
        <taxon>Massariosphaeria</taxon>
    </lineage>
</organism>
<dbReference type="EMBL" id="JAADJZ010000001">
    <property type="protein sequence ID" value="KAF2878503.1"/>
    <property type="molecule type" value="Genomic_DNA"/>
</dbReference>
<comment type="caution">
    <text evidence="1">The sequence shown here is derived from an EMBL/GenBank/DDBJ whole genome shotgun (WGS) entry which is preliminary data.</text>
</comment>
<protein>
    <submittedName>
        <fullName evidence="1">Uncharacterized protein</fullName>
    </submittedName>
</protein>
<proteinExistence type="predicted"/>
<name>A0A7C8MLP1_9PLEO</name>
<dbReference type="AlphaFoldDB" id="A0A7C8MLP1"/>
<gene>
    <name evidence="1" type="ORF">BDV95DRAFT_601144</name>
</gene>
<accession>A0A7C8MLP1</accession>
<reference evidence="1 2" key="1">
    <citation type="submission" date="2020-01" db="EMBL/GenBank/DDBJ databases">
        <authorList>
            <consortium name="DOE Joint Genome Institute"/>
            <person name="Haridas S."/>
            <person name="Albert R."/>
            <person name="Binder M."/>
            <person name="Bloem J."/>
            <person name="Labutti K."/>
            <person name="Salamov A."/>
            <person name="Andreopoulos B."/>
            <person name="Baker S.E."/>
            <person name="Barry K."/>
            <person name="Bills G."/>
            <person name="Bluhm B.H."/>
            <person name="Cannon C."/>
            <person name="Castanera R."/>
            <person name="Culley D.E."/>
            <person name="Daum C."/>
            <person name="Ezra D."/>
            <person name="Gonzalez J.B."/>
            <person name="Henrissat B."/>
            <person name="Kuo A."/>
            <person name="Liang C."/>
            <person name="Lipzen A."/>
            <person name="Lutzoni F."/>
            <person name="Magnuson J."/>
            <person name="Mondo S."/>
            <person name="Nolan M."/>
            <person name="Ohm R."/>
            <person name="Pangilinan J."/>
            <person name="Park H.-J.H."/>
            <person name="Ramirez L."/>
            <person name="Alfaro M."/>
            <person name="Sun H."/>
            <person name="Tritt A."/>
            <person name="Yoshinaga Y."/>
            <person name="Zwiers L.-H.L."/>
            <person name="Turgeon B.G."/>
            <person name="Goodwin S.B."/>
            <person name="Spatafora J.W."/>
            <person name="Crous P.W."/>
            <person name="Grigoriev I.V."/>
        </authorList>
    </citation>
    <scope>NUCLEOTIDE SEQUENCE [LARGE SCALE GENOMIC DNA]</scope>
    <source>
        <strain evidence="1 2">CBS 611.86</strain>
    </source>
</reference>
<sequence>MSVLCCPCFTFCMLNNSEEDDVEHNDCGSLTCTLSDFASCMLGSITKPFRRTTHYQKTTGLDVDIAQSEIPGLEPGSWVQFLMNHQRVWWGFADLRWEWRLASTIPADVYGASLETTIADLQLVAALAGMHYVEDTHLLAATSCGEHISFSQHNALGLVAYYRSTRENIRTGVTINPPNTSSEWLHYCIEACRNGQPDRFSVTTHYSTTNPDIPPTVENLDMVLSQLARQRTKFDAQLPYSCGNAMWIFNTKYFRDIQQNLQGVGSTSWSSLTIGVLWGPLGKGINSCSCSRCCDEWEVAAKEKKAIEAYTYREDADFYKPDLHRWPALALGNVWSHKGLDTLVAGCEPPWRGILEDLLPPLEGTQVSIECTPLCHKQCAPTACHCGKVARLADFETGEKDDSAVLGVVAVNTEWLRDIDPASMLEAAQALLSISRTQPYSATAEHIAIVIAYTEYLLLRVRKRIGSTNIWNAALSPTLTNFSPLVFGS</sequence>
<dbReference type="OrthoDB" id="4582317at2759"/>
<dbReference type="Proteomes" id="UP000481861">
    <property type="component" value="Unassembled WGS sequence"/>
</dbReference>